<keyword evidence="3" id="KW-0238">DNA-binding</keyword>
<accession>A0A5E4GBQ3</accession>
<feature type="compositionally biased region" description="Basic residues" evidence="6">
    <location>
        <begin position="15"/>
        <end position="28"/>
    </location>
</feature>
<evidence type="ECO:0000256" key="5">
    <source>
        <dbReference type="ARBA" id="ARBA00023242"/>
    </source>
</evidence>
<dbReference type="InterPro" id="IPR016177">
    <property type="entry name" value="DNA-bd_dom_sf"/>
</dbReference>
<gene>
    <name evidence="8" type="ORF">ALMOND_2B006599</name>
</gene>
<organism evidence="8 9">
    <name type="scientific">Prunus dulcis</name>
    <name type="common">Almond</name>
    <name type="synonym">Amygdalus dulcis</name>
    <dbReference type="NCBI Taxonomy" id="3755"/>
    <lineage>
        <taxon>Eukaryota</taxon>
        <taxon>Viridiplantae</taxon>
        <taxon>Streptophyta</taxon>
        <taxon>Embryophyta</taxon>
        <taxon>Tracheophyta</taxon>
        <taxon>Spermatophyta</taxon>
        <taxon>Magnoliopsida</taxon>
        <taxon>eudicotyledons</taxon>
        <taxon>Gunneridae</taxon>
        <taxon>Pentapetalae</taxon>
        <taxon>rosids</taxon>
        <taxon>fabids</taxon>
        <taxon>Rosales</taxon>
        <taxon>Rosaceae</taxon>
        <taxon>Amygdaloideae</taxon>
        <taxon>Amygdaleae</taxon>
        <taxon>Prunus</taxon>
    </lineage>
</organism>
<feature type="domain" description="AP2/ERF" evidence="7">
    <location>
        <begin position="34"/>
        <end position="92"/>
    </location>
</feature>
<dbReference type="SMART" id="SM00380">
    <property type="entry name" value="AP2"/>
    <property type="match status" value="2"/>
</dbReference>
<proteinExistence type="predicted"/>
<comment type="subcellular location">
    <subcellularLocation>
        <location evidence="1">Nucleus</location>
    </subcellularLocation>
</comment>
<dbReference type="AlphaFoldDB" id="A0A5E4GBQ3"/>
<evidence type="ECO:0000256" key="4">
    <source>
        <dbReference type="ARBA" id="ARBA00023163"/>
    </source>
</evidence>
<protein>
    <submittedName>
        <fullName evidence="8">PREDICTED: AP2</fullName>
    </submittedName>
</protein>
<dbReference type="PRINTS" id="PR00367">
    <property type="entry name" value="ETHRSPELEMNT"/>
</dbReference>
<dbReference type="Proteomes" id="UP000327085">
    <property type="component" value="Chromosome 7"/>
</dbReference>
<evidence type="ECO:0000313" key="9">
    <source>
        <dbReference type="Proteomes" id="UP000327085"/>
    </source>
</evidence>
<dbReference type="SUPFAM" id="SSF54171">
    <property type="entry name" value="DNA-binding domain"/>
    <property type="match status" value="2"/>
</dbReference>
<evidence type="ECO:0000256" key="1">
    <source>
        <dbReference type="ARBA" id="ARBA00004123"/>
    </source>
</evidence>
<dbReference type="EMBL" id="CABIKO010000514">
    <property type="protein sequence ID" value="VVA37197.1"/>
    <property type="molecule type" value="Genomic_DNA"/>
</dbReference>
<evidence type="ECO:0000313" key="8">
    <source>
        <dbReference type="EMBL" id="VVA37197.1"/>
    </source>
</evidence>
<dbReference type="Gene3D" id="3.30.730.10">
    <property type="entry name" value="AP2/ERF domain"/>
    <property type="match status" value="2"/>
</dbReference>
<dbReference type="GO" id="GO:0005634">
    <property type="term" value="C:nucleus"/>
    <property type="evidence" value="ECO:0007669"/>
    <property type="project" value="UniProtKB-SubCell"/>
</dbReference>
<name>A0A5E4GBQ3_PRUDU</name>
<sequence>MISDSRSDEEDNGGKKKCKRHSKSKHTFGQRSSSFRGVTKYVGGRFEAFLWDNTKPGKKGKTGGYDTEEEAAIAYDIAALKLWGKSATLNFPLRKYRKDLKKMKRMSKEDYFNHIRRNSDNKRWQAKVGKGRGCKGIYLGTFDTEEEAARAYDVAVIRMKGITSVTNFDQSEYDVKGILECETLPIGKGASKRVRWSSVDDVLKKGRNTKKKKPMLQLNNGESSGISKLIPTIPQSSSSFEPTTHQILPTPHNSNPTQYVDPFLRYAFQDTDILRYSNINPSSQVPLPGYQNPNFQTNPNFNNWAGTFGGGDNSEANFLTNPSFNNWVGTFGGGENSEGNGINVGGSQIYGTLDPTMAQIGDGNSGYNLGRGIELMEPLNQFAPIIPPQNQEFDQLDQYSSDAYGQCNNESSSSSYLLQDSLQVRNYPQTIDPTFLPELTNLDPGPSYVGESYNSVVPEAILAAMLAETNESCSCDIISEPLTVFDYEVPDNVEGNSTLLPRNAENGNIVEAFGVDESAALDTYFPSSWLEMFLMTI</sequence>
<keyword evidence="5" id="KW-0539">Nucleus</keyword>
<dbReference type="Gramene" id="VVA37197">
    <property type="protein sequence ID" value="VVA37197"/>
    <property type="gene ID" value="Prudul26B006599"/>
</dbReference>
<evidence type="ECO:0000256" key="2">
    <source>
        <dbReference type="ARBA" id="ARBA00023015"/>
    </source>
</evidence>
<dbReference type="InParanoid" id="A0A5E4GBQ3"/>
<feature type="region of interest" description="Disordered" evidence="6">
    <location>
        <begin position="1"/>
        <end position="31"/>
    </location>
</feature>
<dbReference type="GO" id="GO:0003677">
    <property type="term" value="F:DNA binding"/>
    <property type="evidence" value="ECO:0007669"/>
    <property type="project" value="UniProtKB-KW"/>
</dbReference>
<feature type="domain" description="AP2/ERF" evidence="7">
    <location>
        <begin position="111"/>
        <end position="169"/>
    </location>
</feature>
<reference evidence="9" key="1">
    <citation type="journal article" date="2020" name="Plant J.">
        <title>Transposons played a major role in the diversification between the closely related almond and peach genomes: results from the almond genome sequence.</title>
        <authorList>
            <person name="Alioto T."/>
            <person name="Alexiou K.G."/>
            <person name="Bardil A."/>
            <person name="Barteri F."/>
            <person name="Castanera R."/>
            <person name="Cruz F."/>
            <person name="Dhingra A."/>
            <person name="Duval H."/>
            <person name="Fernandez I Marti A."/>
            <person name="Frias L."/>
            <person name="Galan B."/>
            <person name="Garcia J.L."/>
            <person name="Howad W."/>
            <person name="Gomez-Garrido J."/>
            <person name="Gut M."/>
            <person name="Julca I."/>
            <person name="Morata J."/>
            <person name="Puigdomenech P."/>
            <person name="Ribeca P."/>
            <person name="Rubio Cabetas M.J."/>
            <person name="Vlasova A."/>
            <person name="Wirthensohn M."/>
            <person name="Garcia-Mas J."/>
            <person name="Gabaldon T."/>
            <person name="Casacuberta J.M."/>
            <person name="Arus P."/>
        </authorList>
    </citation>
    <scope>NUCLEOTIDE SEQUENCE [LARGE SCALE GENOMIC DNA]</scope>
    <source>
        <strain evidence="9">cv. Texas</strain>
    </source>
</reference>
<dbReference type="GO" id="GO:0003700">
    <property type="term" value="F:DNA-binding transcription factor activity"/>
    <property type="evidence" value="ECO:0007669"/>
    <property type="project" value="InterPro"/>
</dbReference>
<dbReference type="InterPro" id="IPR001471">
    <property type="entry name" value="AP2/ERF_dom"/>
</dbReference>
<evidence type="ECO:0000259" key="7">
    <source>
        <dbReference type="PROSITE" id="PS51032"/>
    </source>
</evidence>
<dbReference type="PROSITE" id="PS51032">
    <property type="entry name" value="AP2_ERF"/>
    <property type="match status" value="2"/>
</dbReference>
<dbReference type="InterPro" id="IPR036955">
    <property type="entry name" value="AP2/ERF_dom_sf"/>
</dbReference>
<keyword evidence="4" id="KW-0804">Transcription</keyword>
<dbReference type="PANTHER" id="PTHR32467">
    <property type="entry name" value="AP2-LIKE ETHYLENE-RESPONSIVE TRANSCRIPTION FACTOR"/>
    <property type="match status" value="1"/>
</dbReference>
<evidence type="ECO:0000256" key="6">
    <source>
        <dbReference type="SAM" id="MobiDB-lite"/>
    </source>
</evidence>
<evidence type="ECO:0000256" key="3">
    <source>
        <dbReference type="ARBA" id="ARBA00023125"/>
    </source>
</evidence>
<dbReference type="PANTHER" id="PTHR32467:SF241">
    <property type="entry name" value="OS01G0899800 PROTEIN"/>
    <property type="match status" value="1"/>
</dbReference>
<keyword evidence="2" id="KW-0805">Transcription regulation</keyword>
<dbReference type="CDD" id="cd00018">
    <property type="entry name" value="AP2"/>
    <property type="match status" value="2"/>
</dbReference>